<dbReference type="RefSeq" id="WP_039141933.1">
    <property type="nucleotide sequence ID" value="NZ_JSVC01000019.1"/>
</dbReference>
<feature type="domain" description="Beta-lactamase-related" evidence="3">
    <location>
        <begin position="41"/>
        <end position="331"/>
    </location>
</feature>
<evidence type="ECO:0000313" key="5">
    <source>
        <dbReference type="Proteomes" id="UP000031408"/>
    </source>
</evidence>
<sequence>MRMHFIFSTVALCFAGVVFSQPLPDKIDRYLSAGKKGVHFNGTVLVADRGQVIFHRGYGVKDARAGTLNDTNTIYRIGSTSKSFTAAVVLQLASANRMALTDPVATFLPTYPDGDRFTVQDLLTHHSGVKEYLEVPFIAQLPDSSAPITLDSLIACFSTYPRAALRPAQFAYSNSNYILLAAIVEKVTGRKFEHVARDAIFDALQMQHSGFDFMHVVDTNKSTGYSDVRLKTAIVDFDSTYAPGCGSMYTTTGDLYRWYKGLYSGSVFSDSARAAAFTARSGDYGYGWFNELKKGRVCISHAGGVPGFRANIQFYPDTDVCLIMLSNDEQRDIFTDSDKIGEMVMRGR</sequence>
<dbReference type="Gene3D" id="3.40.710.10">
    <property type="entry name" value="DD-peptidase/beta-lactamase superfamily"/>
    <property type="match status" value="1"/>
</dbReference>
<comment type="subcellular location">
    <subcellularLocation>
        <location evidence="1">Membrane</location>
    </subcellularLocation>
</comment>
<proteinExistence type="predicted"/>
<dbReference type="STRING" id="1349421.OI18_16960"/>
<evidence type="ECO:0000313" key="4">
    <source>
        <dbReference type="EMBL" id="KIC93457.1"/>
    </source>
</evidence>
<dbReference type="Proteomes" id="UP000031408">
    <property type="component" value="Unassembled WGS sequence"/>
</dbReference>
<dbReference type="PANTHER" id="PTHR46825">
    <property type="entry name" value="D-ALANYL-D-ALANINE-CARBOXYPEPTIDASE/ENDOPEPTIDASE AMPH"/>
    <property type="match status" value="1"/>
</dbReference>
<dbReference type="Pfam" id="PF00144">
    <property type="entry name" value="Beta-lactamase"/>
    <property type="match status" value="1"/>
</dbReference>
<reference evidence="4 5" key="1">
    <citation type="submission" date="2014-11" db="EMBL/GenBank/DDBJ databases">
        <title>Genome sequence of Flavihumibacter solisilvae 3-3.</title>
        <authorList>
            <person name="Zhou G."/>
            <person name="Li M."/>
            <person name="Wang G."/>
        </authorList>
    </citation>
    <scope>NUCLEOTIDE SEQUENCE [LARGE SCALE GENOMIC DNA]</scope>
    <source>
        <strain evidence="4 5">3-3</strain>
    </source>
</reference>
<dbReference type="InterPro" id="IPR012338">
    <property type="entry name" value="Beta-lactam/transpept-like"/>
</dbReference>
<dbReference type="GO" id="GO:0016020">
    <property type="term" value="C:membrane"/>
    <property type="evidence" value="ECO:0007669"/>
    <property type="project" value="UniProtKB-SubCell"/>
</dbReference>
<evidence type="ECO:0000259" key="3">
    <source>
        <dbReference type="Pfam" id="PF00144"/>
    </source>
</evidence>
<comment type="caution">
    <text evidence="4">The sequence shown here is derived from an EMBL/GenBank/DDBJ whole genome shotgun (WGS) entry which is preliminary data.</text>
</comment>
<gene>
    <name evidence="4" type="ORF">OI18_16960</name>
</gene>
<accession>A0A0C1L0F0</accession>
<organism evidence="4 5">
    <name type="scientific">Flavihumibacter solisilvae</name>
    <dbReference type="NCBI Taxonomy" id="1349421"/>
    <lineage>
        <taxon>Bacteria</taxon>
        <taxon>Pseudomonadati</taxon>
        <taxon>Bacteroidota</taxon>
        <taxon>Chitinophagia</taxon>
        <taxon>Chitinophagales</taxon>
        <taxon>Chitinophagaceae</taxon>
        <taxon>Flavihumibacter</taxon>
    </lineage>
</organism>
<keyword evidence="2" id="KW-0472">Membrane</keyword>
<dbReference type="EMBL" id="JSVC01000019">
    <property type="protein sequence ID" value="KIC93457.1"/>
    <property type="molecule type" value="Genomic_DNA"/>
</dbReference>
<evidence type="ECO:0000256" key="2">
    <source>
        <dbReference type="ARBA" id="ARBA00023136"/>
    </source>
</evidence>
<dbReference type="InterPro" id="IPR001466">
    <property type="entry name" value="Beta-lactam-related"/>
</dbReference>
<evidence type="ECO:0000256" key="1">
    <source>
        <dbReference type="ARBA" id="ARBA00004370"/>
    </source>
</evidence>
<dbReference type="PANTHER" id="PTHR46825:SF11">
    <property type="entry name" value="PENICILLIN-BINDING PROTEIN 4"/>
    <property type="match status" value="1"/>
</dbReference>
<keyword evidence="5" id="KW-1185">Reference proteome</keyword>
<dbReference type="SUPFAM" id="SSF56601">
    <property type="entry name" value="beta-lactamase/transpeptidase-like"/>
    <property type="match status" value="1"/>
</dbReference>
<dbReference type="OrthoDB" id="9793489at2"/>
<dbReference type="InterPro" id="IPR050491">
    <property type="entry name" value="AmpC-like"/>
</dbReference>
<dbReference type="AlphaFoldDB" id="A0A0C1L0F0"/>
<protein>
    <recommendedName>
        <fullName evidence="3">Beta-lactamase-related domain-containing protein</fullName>
    </recommendedName>
</protein>
<name>A0A0C1L0F0_9BACT</name>